<evidence type="ECO:0000256" key="1">
    <source>
        <dbReference type="SAM" id="MobiDB-lite"/>
    </source>
</evidence>
<sequence length="334" mass="35418">MPVRRDSQMQITTNPAIAIDDSELGKGILLPNNKTTEQPADLQALVKIPTNESLDAAKDDDVTVDTALGNRGASSDAGANSEADADPGEVVPHRLEDTYPSRPTPIKDQDENAEDPEPASEIAEFENLPEEDGDHTDGYPEHQSDGNSDDEWSNKDEEEMELMELSALPLGMLGPVIDAPGSDAADTGVFEINIGPEMMMAGNGDGMVEEIWISGDEAPTSHGGVFGFGLESLADELEEVMEGLTGTFVKDPAQVSTAAAAATEVARIGEADVEKGWAGLGNVVGIVVAASVLIPLIVIAAAGCCAAFFVAKMRARRRGYREVQEHLNNDEDWS</sequence>
<feature type="compositionally biased region" description="Acidic residues" evidence="1">
    <location>
        <begin position="111"/>
        <end position="134"/>
    </location>
</feature>
<keyword evidence="4" id="KW-1185">Reference proteome</keyword>
<organism evidence="3 4">
    <name type="scientific">Orbilia brochopaga</name>
    <dbReference type="NCBI Taxonomy" id="3140254"/>
    <lineage>
        <taxon>Eukaryota</taxon>
        <taxon>Fungi</taxon>
        <taxon>Dikarya</taxon>
        <taxon>Ascomycota</taxon>
        <taxon>Pezizomycotina</taxon>
        <taxon>Orbiliomycetes</taxon>
        <taxon>Orbiliales</taxon>
        <taxon>Orbiliaceae</taxon>
        <taxon>Orbilia</taxon>
    </lineage>
</organism>
<keyword evidence="2" id="KW-0472">Membrane</keyword>
<accession>A0AAV9UHP1</accession>
<name>A0AAV9UHP1_9PEZI</name>
<gene>
    <name evidence="3" type="ORF">TWF696_008912</name>
</gene>
<dbReference type="Proteomes" id="UP001375240">
    <property type="component" value="Unassembled WGS sequence"/>
</dbReference>
<evidence type="ECO:0000256" key="2">
    <source>
        <dbReference type="SAM" id="Phobius"/>
    </source>
</evidence>
<feature type="compositionally biased region" description="Basic and acidic residues" evidence="1">
    <location>
        <begin position="91"/>
        <end position="110"/>
    </location>
</feature>
<comment type="caution">
    <text evidence="3">The sequence shown here is derived from an EMBL/GenBank/DDBJ whole genome shotgun (WGS) entry which is preliminary data.</text>
</comment>
<feature type="compositionally biased region" description="Basic and acidic residues" evidence="1">
    <location>
        <begin position="135"/>
        <end position="144"/>
    </location>
</feature>
<keyword evidence="2" id="KW-1133">Transmembrane helix</keyword>
<evidence type="ECO:0000313" key="3">
    <source>
        <dbReference type="EMBL" id="KAK6340586.1"/>
    </source>
</evidence>
<protein>
    <submittedName>
        <fullName evidence="3">Uncharacterized protein</fullName>
    </submittedName>
</protein>
<feature type="transmembrane region" description="Helical" evidence="2">
    <location>
        <begin position="283"/>
        <end position="311"/>
    </location>
</feature>
<evidence type="ECO:0000313" key="4">
    <source>
        <dbReference type="Proteomes" id="UP001375240"/>
    </source>
</evidence>
<feature type="region of interest" description="Disordered" evidence="1">
    <location>
        <begin position="51"/>
        <end position="158"/>
    </location>
</feature>
<dbReference type="EMBL" id="JAVHNQ010000008">
    <property type="protein sequence ID" value="KAK6340586.1"/>
    <property type="molecule type" value="Genomic_DNA"/>
</dbReference>
<reference evidence="3 4" key="1">
    <citation type="submission" date="2019-10" db="EMBL/GenBank/DDBJ databases">
        <authorList>
            <person name="Palmer J.M."/>
        </authorList>
    </citation>
    <scope>NUCLEOTIDE SEQUENCE [LARGE SCALE GENOMIC DNA]</scope>
    <source>
        <strain evidence="3 4">TWF696</strain>
    </source>
</reference>
<proteinExistence type="predicted"/>
<keyword evidence="2" id="KW-0812">Transmembrane</keyword>
<dbReference type="AlphaFoldDB" id="A0AAV9UHP1"/>
<feature type="compositionally biased region" description="Acidic residues" evidence="1">
    <location>
        <begin position="147"/>
        <end position="158"/>
    </location>
</feature>